<evidence type="ECO:0000313" key="3">
    <source>
        <dbReference type="Proteomes" id="UP000503640"/>
    </source>
</evidence>
<dbReference type="InterPro" id="IPR012337">
    <property type="entry name" value="RNaseH-like_sf"/>
</dbReference>
<dbReference type="PANTHER" id="PTHR38462:SF1">
    <property type="entry name" value="YPRB RIBONUCLEASE H-LIKE DOMAIN-CONTAINING PROTEIN"/>
    <property type="match status" value="1"/>
</dbReference>
<dbReference type="Pfam" id="PF13482">
    <property type="entry name" value="RNase_H_2"/>
    <property type="match status" value="1"/>
</dbReference>
<evidence type="ECO:0000313" key="2">
    <source>
        <dbReference type="EMBL" id="GEJ57568.1"/>
    </source>
</evidence>
<dbReference type="InterPro" id="IPR038720">
    <property type="entry name" value="YprB_RNase_H-like_dom"/>
</dbReference>
<dbReference type="AlphaFoldDB" id="A0A7I9VMY0"/>
<comment type="caution">
    <text evidence="2">The sequence shown here is derived from an EMBL/GenBank/DDBJ whole genome shotgun (WGS) entry which is preliminary data.</text>
</comment>
<dbReference type="Proteomes" id="UP000503640">
    <property type="component" value="Unassembled WGS sequence"/>
</dbReference>
<dbReference type="EMBL" id="BJTG01000005">
    <property type="protein sequence ID" value="GEJ57568.1"/>
    <property type="molecule type" value="Genomic_DNA"/>
</dbReference>
<proteinExistence type="predicted"/>
<evidence type="ECO:0000259" key="1">
    <source>
        <dbReference type="Pfam" id="PF13482"/>
    </source>
</evidence>
<sequence>MVRPVLLSTFQLTPGIGPYRERQLWAAGVRSWDGFPAAPEVALSARLDGRVREAIAAARAALEGGDVGALAALMPARERWRLYRTFEADAAFLDIETDGGDLVTAVGVLDRDGPRVFLRDKDLDDFPDATRAWKVLVTFNGASFDVPILERAFPGWRAPRAHVDLRHLWGRLGHQGGLKLLEQETGVGRPGHLAGVDGMEAVRLWRRHRAGDREALRRLAEYNLYDTVNLKALMALGYNRMLERFELPGEPVAPWERGEVLYDVTKRLLAI</sequence>
<protein>
    <recommendedName>
        <fullName evidence="1">YprB ribonuclease H-like domain-containing protein</fullName>
    </recommendedName>
</protein>
<dbReference type="PANTHER" id="PTHR38462">
    <property type="entry name" value="EXONUCLEASE-LIKE PROTEIN"/>
    <property type="match status" value="1"/>
</dbReference>
<gene>
    <name evidence="2" type="ORF">AMYX_23090</name>
</gene>
<organism evidence="2 3">
    <name type="scientific">Anaeromyxobacter diazotrophicus</name>
    <dbReference type="NCBI Taxonomy" id="2590199"/>
    <lineage>
        <taxon>Bacteria</taxon>
        <taxon>Pseudomonadati</taxon>
        <taxon>Myxococcota</taxon>
        <taxon>Myxococcia</taxon>
        <taxon>Myxococcales</taxon>
        <taxon>Cystobacterineae</taxon>
        <taxon>Anaeromyxobacteraceae</taxon>
        <taxon>Anaeromyxobacter</taxon>
    </lineage>
</organism>
<name>A0A7I9VMY0_9BACT</name>
<keyword evidence="3" id="KW-1185">Reference proteome</keyword>
<dbReference type="SUPFAM" id="SSF53098">
    <property type="entry name" value="Ribonuclease H-like"/>
    <property type="match status" value="1"/>
</dbReference>
<accession>A0A7I9VMY0</accession>
<feature type="domain" description="YprB ribonuclease H-like" evidence="1">
    <location>
        <begin position="91"/>
        <end position="235"/>
    </location>
</feature>
<reference evidence="3" key="1">
    <citation type="journal article" date="2020" name="Appl. Environ. Microbiol.">
        <title>Diazotrophic Anaeromyxobacter Isolates from Soils.</title>
        <authorList>
            <person name="Masuda Y."/>
            <person name="Yamanaka H."/>
            <person name="Xu Z.X."/>
            <person name="Shiratori Y."/>
            <person name="Aono T."/>
            <person name="Amachi S."/>
            <person name="Senoo K."/>
            <person name="Itoh H."/>
        </authorList>
    </citation>
    <scope>NUCLEOTIDE SEQUENCE [LARGE SCALE GENOMIC DNA]</scope>
    <source>
        <strain evidence="3">R267</strain>
    </source>
</reference>